<dbReference type="Proteomes" id="UP000509771">
    <property type="component" value="Chromosome"/>
</dbReference>
<evidence type="ECO:0000256" key="2">
    <source>
        <dbReference type="PROSITE-ProRule" id="PRU00703"/>
    </source>
</evidence>
<keyword evidence="5" id="KW-1185">Reference proteome</keyword>
<dbReference type="EMBL" id="CP026993">
    <property type="protein sequence ID" value="QLH02599.1"/>
    <property type="molecule type" value="Genomic_DNA"/>
</dbReference>
<protein>
    <submittedName>
        <fullName evidence="4">Histidine kinase</fullName>
    </submittedName>
</protein>
<dbReference type="KEGG" id="ncl:C5F47_03000"/>
<dbReference type="InterPro" id="IPR046342">
    <property type="entry name" value="CBS_dom_sf"/>
</dbReference>
<feature type="domain" description="CBS" evidence="3">
    <location>
        <begin position="137"/>
        <end position="195"/>
    </location>
</feature>
<accession>A0A7D5R212</accession>
<dbReference type="PROSITE" id="PS51371">
    <property type="entry name" value="CBS"/>
    <property type="match status" value="4"/>
</dbReference>
<dbReference type="AlphaFoldDB" id="A0A7D5R212"/>
<feature type="domain" description="CBS" evidence="3">
    <location>
        <begin position="7"/>
        <end position="62"/>
    </location>
</feature>
<evidence type="ECO:0000259" key="3">
    <source>
        <dbReference type="PROSITE" id="PS51371"/>
    </source>
</evidence>
<feature type="domain" description="CBS" evidence="3">
    <location>
        <begin position="229"/>
        <end position="285"/>
    </location>
</feature>
<evidence type="ECO:0000313" key="4">
    <source>
        <dbReference type="EMBL" id="QLH02599.1"/>
    </source>
</evidence>
<keyword evidence="4" id="KW-0808">Transferase</keyword>
<keyword evidence="4" id="KW-0418">Kinase</keyword>
<organism evidence="4 5">
    <name type="scientific">Nitrosopumilus cobalaminigenes</name>
    <dbReference type="NCBI Taxonomy" id="1470066"/>
    <lineage>
        <taxon>Archaea</taxon>
        <taxon>Nitrososphaerota</taxon>
        <taxon>Nitrososphaeria</taxon>
        <taxon>Nitrosopumilales</taxon>
        <taxon>Nitrosopumilaceae</taxon>
        <taxon>Nitrosopumilus</taxon>
    </lineage>
</organism>
<dbReference type="CDD" id="cd02205">
    <property type="entry name" value="CBS_pair_SF"/>
    <property type="match status" value="2"/>
</dbReference>
<dbReference type="SUPFAM" id="SSF54631">
    <property type="entry name" value="CBS-domain pair"/>
    <property type="match status" value="3"/>
</dbReference>
<dbReference type="SMART" id="SM00116">
    <property type="entry name" value="CBS"/>
    <property type="match status" value="4"/>
</dbReference>
<sequence length="285" mass="31525">MSDLISILKKPITIEKTSSLSHTISELLKNKISRLIVTENGTSVGIITEKDIGLFLLEDDSEKNLDEIPVSQIMHMLTSVDESMSVEKCIEIMLEKQIGSLGVTSNSHGLIGIITKTDIAQHYVQKYPKTHTVGDVMTISYISMNHDSTLRHAVSEMIDKKISRLFIKNENNEPQGIMTFRDLFHVALEQGNTDSVLDTSDPAISIVFTRKGFLSDSGFGNTIQAKDVMTKTFESVNFDEDLTVACEEMIQNRINGVGVKINGKLGGVVSKTDILKAIYINNNSK</sequence>
<dbReference type="GO" id="GO:0016301">
    <property type="term" value="F:kinase activity"/>
    <property type="evidence" value="ECO:0007669"/>
    <property type="project" value="UniProtKB-KW"/>
</dbReference>
<dbReference type="PANTHER" id="PTHR43080">
    <property type="entry name" value="CBS DOMAIN-CONTAINING PROTEIN CBSX3, MITOCHONDRIAL"/>
    <property type="match status" value="1"/>
</dbReference>
<reference evidence="4 5" key="1">
    <citation type="submission" date="2018-02" db="EMBL/GenBank/DDBJ databases">
        <title>Complete genome of Nitrosopumilus cobalaminigenes HCA1.</title>
        <authorList>
            <person name="Qin W."/>
            <person name="Zheng Y."/>
            <person name="Stahl D.A."/>
        </authorList>
    </citation>
    <scope>NUCLEOTIDE SEQUENCE [LARGE SCALE GENOMIC DNA]</scope>
    <source>
        <strain evidence="4 5">HCA1</strain>
    </source>
</reference>
<gene>
    <name evidence="4" type="ORF">C5F47_03000</name>
</gene>
<dbReference type="PANTHER" id="PTHR43080:SF2">
    <property type="entry name" value="CBS DOMAIN-CONTAINING PROTEIN"/>
    <property type="match status" value="1"/>
</dbReference>
<dbReference type="Gene3D" id="3.10.580.10">
    <property type="entry name" value="CBS-domain"/>
    <property type="match status" value="3"/>
</dbReference>
<keyword evidence="1 2" id="KW-0129">CBS domain</keyword>
<name>A0A7D5R212_9ARCH</name>
<dbReference type="GeneID" id="56058954"/>
<dbReference type="InterPro" id="IPR051257">
    <property type="entry name" value="Diverse_CBS-Domain"/>
</dbReference>
<evidence type="ECO:0000256" key="1">
    <source>
        <dbReference type="ARBA" id="ARBA00023122"/>
    </source>
</evidence>
<evidence type="ECO:0000313" key="5">
    <source>
        <dbReference type="Proteomes" id="UP000509771"/>
    </source>
</evidence>
<proteinExistence type="predicted"/>
<dbReference type="Pfam" id="PF00571">
    <property type="entry name" value="CBS"/>
    <property type="match status" value="4"/>
</dbReference>
<feature type="domain" description="CBS" evidence="3">
    <location>
        <begin position="73"/>
        <end position="133"/>
    </location>
</feature>
<dbReference type="InterPro" id="IPR000644">
    <property type="entry name" value="CBS_dom"/>
</dbReference>
<dbReference type="RefSeq" id="WP_179361438.1">
    <property type="nucleotide sequence ID" value="NZ_CP026993.1"/>
</dbReference>
<dbReference type="OrthoDB" id="43333at2157"/>